<name>A0A7V0T693_UNCW3</name>
<sequence>MNEPILRFRPPVIILRPVMFELCRLARNGYETPRKREAFGFLYGRLSRQGRLEVRKAIDYRGGRRTRSGVCFDNPAAILRAFHRRWLIARALDMRFLGGFHSHVEIAGRVFCNLSREDLSSFRSDSEAGLEALMMVWAGGRRDAGGPNAVSAYEESTGYSYRLRVYAKRPAGIRRVRVRLAGNQRAGCSLTLP</sequence>
<dbReference type="EMBL" id="DSBX01000189">
    <property type="protein sequence ID" value="HDQ99601.1"/>
    <property type="molecule type" value="Genomic_DNA"/>
</dbReference>
<evidence type="ECO:0000313" key="1">
    <source>
        <dbReference type="EMBL" id="HDQ99601.1"/>
    </source>
</evidence>
<reference evidence="1" key="1">
    <citation type="journal article" date="2020" name="mSystems">
        <title>Genome- and Community-Level Interaction Insights into Carbon Utilization and Element Cycling Functions of Hydrothermarchaeota in Hydrothermal Sediment.</title>
        <authorList>
            <person name="Zhou Z."/>
            <person name="Liu Y."/>
            <person name="Xu W."/>
            <person name="Pan J."/>
            <person name="Luo Z.H."/>
            <person name="Li M."/>
        </authorList>
    </citation>
    <scope>NUCLEOTIDE SEQUENCE [LARGE SCALE GENOMIC DNA]</scope>
    <source>
        <strain evidence="1">SpSt-1182</strain>
    </source>
</reference>
<accession>A0A7V0T693</accession>
<protein>
    <recommendedName>
        <fullName evidence="2">JAB domain-containing protein</fullName>
    </recommendedName>
</protein>
<comment type="caution">
    <text evidence="1">The sequence shown here is derived from an EMBL/GenBank/DDBJ whole genome shotgun (WGS) entry which is preliminary data.</text>
</comment>
<gene>
    <name evidence="1" type="ORF">ENN51_04870</name>
</gene>
<evidence type="ECO:0008006" key="2">
    <source>
        <dbReference type="Google" id="ProtNLM"/>
    </source>
</evidence>
<organism evidence="1">
    <name type="scientific">candidate division WOR-3 bacterium</name>
    <dbReference type="NCBI Taxonomy" id="2052148"/>
    <lineage>
        <taxon>Bacteria</taxon>
        <taxon>Bacteria division WOR-3</taxon>
    </lineage>
</organism>
<dbReference type="AlphaFoldDB" id="A0A7V0T693"/>
<dbReference type="Proteomes" id="UP000885672">
    <property type="component" value="Unassembled WGS sequence"/>
</dbReference>
<proteinExistence type="predicted"/>